<dbReference type="InterPro" id="IPR032466">
    <property type="entry name" value="Metal_Hydrolase"/>
</dbReference>
<dbReference type="SUPFAM" id="SSF51338">
    <property type="entry name" value="Composite domain of metallo-dependent hydrolases"/>
    <property type="match status" value="1"/>
</dbReference>
<reference evidence="2" key="1">
    <citation type="submission" date="2015-01" db="EMBL/GenBank/DDBJ databases">
        <authorList>
            <person name="Durling Mikael"/>
        </authorList>
    </citation>
    <scope>NUCLEOTIDE SEQUENCE</scope>
</reference>
<proteinExistence type="predicted"/>
<dbReference type="Gene3D" id="3.40.50.10910">
    <property type="entry name" value="Amidohydrolase"/>
    <property type="match status" value="1"/>
</dbReference>
<name>A0A0B7KC61_BIOOC</name>
<sequence>MSESDSGSTHRKIAIDNVKVFDGEIIRPRSTVIIDGNIIGDDDSGISDRIDGQGGVLLPGFIESHSHPRKIADLQSLTSHGITTAFQLACFSKEHVHSFQKLPGLVDIYSAGAPAAAPGSTHGNMIQNMISKPNLLVQGEEDVTRWVNDQISWEPDFIKLIAQTPGLSQESLNALVVASHGHGKQVVCHAADANSHAQAMQSGADQIHHTPLDGPITADLAQQVLSRGQIVVPTLSVMKAFAGLDLPGQTSYESARESLRIYHEAGVPIIAGTDANHEIAAVVSFGKSFHDELELMMEAGMTSLEVLRSATVLPAKHWNLNDRGVIEPGKRADLVLIAGDPIADIKAIRNVKRVWVAGEEYTGPRERATEV</sequence>
<dbReference type="PANTHER" id="PTHR43135:SF3">
    <property type="entry name" value="ALPHA-D-RIBOSE 1-METHYLPHOSPHONATE 5-TRIPHOSPHATE DIPHOSPHATASE"/>
    <property type="match status" value="1"/>
</dbReference>
<dbReference type="InterPro" id="IPR006680">
    <property type="entry name" value="Amidohydro-rel"/>
</dbReference>
<protein>
    <recommendedName>
        <fullName evidence="1">Amidohydrolase-related domain-containing protein</fullName>
    </recommendedName>
</protein>
<organism evidence="2">
    <name type="scientific">Bionectria ochroleuca</name>
    <name type="common">Gliocladium roseum</name>
    <dbReference type="NCBI Taxonomy" id="29856"/>
    <lineage>
        <taxon>Eukaryota</taxon>
        <taxon>Fungi</taxon>
        <taxon>Dikarya</taxon>
        <taxon>Ascomycota</taxon>
        <taxon>Pezizomycotina</taxon>
        <taxon>Sordariomycetes</taxon>
        <taxon>Hypocreomycetidae</taxon>
        <taxon>Hypocreales</taxon>
        <taxon>Bionectriaceae</taxon>
        <taxon>Clonostachys</taxon>
    </lineage>
</organism>
<gene>
    <name evidence="2" type="ORF">BN869_000011206_1</name>
</gene>
<dbReference type="PANTHER" id="PTHR43135">
    <property type="entry name" value="ALPHA-D-RIBOSE 1-METHYLPHOSPHONATE 5-TRIPHOSPHATE DIPHOSPHATASE"/>
    <property type="match status" value="1"/>
</dbReference>
<dbReference type="EMBL" id="CDPU01000049">
    <property type="protein sequence ID" value="CEO55148.1"/>
    <property type="molecule type" value="Genomic_DNA"/>
</dbReference>
<dbReference type="SUPFAM" id="SSF51556">
    <property type="entry name" value="Metallo-dependent hydrolases"/>
    <property type="match status" value="1"/>
</dbReference>
<dbReference type="Gene3D" id="1.20.58.520">
    <property type="entry name" value="Amidohydrolase"/>
    <property type="match status" value="1"/>
</dbReference>
<evidence type="ECO:0000313" key="2">
    <source>
        <dbReference type="EMBL" id="CEO55148.1"/>
    </source>
</evidence>
<dbReference type="Gene3D" id="3.30.110.90">
    <property type="entry name" value="Amidohydrolase"/>
    <property type="match status" value="1"/>
</dbReference>
<dbReference type="Gene3D" id="2.30.40.10">
    <property type="entry name" value="Urease, subunit C, domain 1"/>
    <property type="match status" value="1"/>
</dbReference>
<dbReference type="InterPro" id="IPR051781">
    <property type="entry name" value="Metallo-dep_Hydrolase"/>
</dbReference>
<evidence type="ECO:0000259" key="1">
    <source>
        <dbReference type="Pfam" id="PF01979"/>
    </source>
</evidence>
<dbReference type="GO" id="GO:0016810">
    <property type="term" value="F:hydrolase activity, acting on carbon-nitrogen (but not peptide) bonds"/>
    <property type="evidence" value="ECO:0007669"/>
    <property type="project" value="InterPro"/>
</dbReference>
<dbReference type="AlphaFoldDB" id="A0A0B7KC61"/>
<dbReference type="Pfam" id="PF01979">
    <property type="entry name" value="Amidohydro_1"/>
    <property type="match status" value="1"/>
</dbReference>
<feature type="domain" description="Amidohydrolase-related" evidence="1">
    <location>
        <begin position="164"/>
        <end position="359"/>
    </location>
</feature>
<accession>A0A0B7KC61</accession>
<dbReference type="InterPro" id="IPR011059">
    <property type="entry name" value="Metal-dep_hydrolase_composite"/>
</dbReference>